<sequence length="634" mass="73065">MCGIVGALSFKNSSFRVSEDYITKMRDTMVHRGPNGGDTWVDQSGKIGLGHRRLSIIDLSNLANQPMCNEDETLWVAFNGEIYNHAEVRAELVRTGNHKWKTDHSDTEVILHAFEEWGIECIHKFRGMFAIALWDTKEKNLWLIRDRIGIKPIYYSIHNQRIVFASEIKALLQDPDQKRAVNEEAFYHYLSFLTTPAPQTLFEGILKLEPGTWLKIGEDGSIKKNKYWDVWDHTKPLTDKTESEISQMVLNELRTAVQYRKVSDVPVGVFLSGGIDSSTNAALFSEGEQQAVKAYTIGYEGEYDTYKNETEYARMMADTVGAEYNELLLTIDDLMDFLPKMVYLQDEPIADPVCVPVYYVSKMAREDGTIVCQVGEGADELFWGYQSWKVSLNLQKMNELPVPRFLKKMGLAGLKALGKDQSLQYELLRRGANDQPVFWGGAEAFTEAQKKRLISSRLQKKFKDKSSWSVLSPIYEKFKEKAWDKSHLNWMTYLDLNMRLPELLLMRVDKMSMGVSLEGRVPFLDHKFVELAMSIPADMKTKDGVSKYLLKKAVRGVIPDEIIDRKKQGFGVPVYEWFFDKLGEETKRELSSFCDKTDFLNKDEVMKLIDQKNGPKVWYLLNFALWWKEFINDQ</sequence>
<evidence type="ECO:0000313" key="10">
    <source>
        <dbReference type="EMBL" id="MFC4303469.1"/>
    </source>
</evidence>
<dbReference type="PROSITE" id="PS51278">
    <property type="entry name" value="GATASE_TYPE_2"/>
    <property type="match status" value="1"/>
</dbReference>
<dbReference type="PANTHER" id="PTHR43284:SF1">
    <property type="entry name" value="ASPARAGINE SYNTHETASE"/>
    <property type="match status" value="1"/>
</dbReference>
<keyword evidence="4" id="KW-0547">Nucleotide-binding</keyword>
<dbReference type="Gene3D" id="3.60.20.10">
    <property type="entry name" value="Glutamine Phosphoribosylpyrophosphate, subunit 1, domain 1"/>
    <property type="match status" value="1"/>
</dbReference>
<protein>
    <recommendedName>
        <fullName evidence="3">asparagine synthase (glutamine-hydrolyzing)</fullName>
        <ecNumber evidence="3">6.3.5.4</ecNumber>
    </recommendedName>
</protein>
<comment type="caution">
    <text evidence="10">The sequence shown here is derived from an EMBL/GenBank/DDBJ whole genome shotgun (WGS) entry which is preliminary data.</text>
</comment>
<evidence type="ECO:0000256" key="7">
    <source>
        <dbReference type="ARBA" id="ARBA00022962"/>
    </source>
</evidence>
<dbReference type="SUPFAM" id="SSF56235">
    <property type="entry name" value="N-terminal nucleophile aminohydrolases (Ntn hydrolases)"/>
    <property type="match status" value="1"/>
</dbReference>
<dbReference type="SUPFAM" id="SSF52402">
    <property type="entry name" value="Adenine nucleotide alpha hydrolases-like"/>
    <property type="match status" value="1"/>
</dbReference>
<evidence type="ECO:0000256" key="8">
    <source>
        <dbReference type="ARBA" id="ARBA00048741"/>
    </source>
</evidence>
<evidence type="ECO:0000313" key="11">
    <source>
        <dbReference type="Proteomes" id="UP001595755"/>
    </source>
</evidence>
<evidence type="ECO:0000256" key="6">
    <source>
        <dbReference type="ARBA" id="ARBA00022888"/>
    </source>
</evidence>
<keyword evidence="7" id="KW-0315">Glutamine amidotransferase</keyword>
<keyword evidence="10" id="KW-0436">Ligase</keyword>
<dbReference type="NCBIfam" id="TIGR01536">
    <property type="entry name" value="asn_synth_AEB"/>
    <property type="match status" value="1"/>
</dbReference>
<dbReference type="InterPro" id="IPR029055">
    <property type="entry name" value="Ntn_hydrolases_N"/>
</dbReference>
<accession>A0ABV8S7A8</accession>
<proteinExistence type="inferred from homology"/>
<dbReference type="Proteomes" id="UP001595755">
    <property type="component" value="Unassembled WGS sequence"/>
</dbReference>
<keyword evidence="11" id="KW-1185">Reference proteome</keyword>
<evidence type="ECO:0000256" key="2">
    <source>
        <dbReference type="ARBA" id="ARBA00005752"/>
    </source>
</evidence>
<keyword evidence="6" id="KW-0028">Amino-acid biosynthesis</keyword>
<dbReference type="InterPro" id="IPR033738">
    <property type="entry name" value="AsnB_N"/>
</dbReference>
<evidence type="ECO:0000259" key="9">
    <source>
        <dbReference type="PROSITE" id="PS51278"/>
    </source>
</evidence>
<comment type="similarity">
    <text evidence="2">Belongs to the asparagine synthetase family.</text>
</comment>
<dbReference type="PIRSF" id="PIRSF001589">
    <property type="entry name" value="Asn_synthetase_glu-h"/>
    <property type="match status" value="1"/>
</dbReference>
<organism evidence="10 11">
    <name type="scientific">Cohnella boryungensis</name>
    <dbReference type="NCBI Taxonomy" id="768479"/>
    <lineage>
        <taxon>Bacteria</taxon>
        <taxon>Bacillati</taxon>
        <taxon>Bacillota</taxon>
        <taxon>Bacilli</taxon>
        <taxon>Bacillales</taxon>
        <taxon>Paenibacillaceae</taxon>
        <taxon>Cohnella</taxon>
    </lineage>
</organism>
<dbReference type="EC" id="6.3.5.4" evidence="3"/>
<dbReference type="InterPro" id="IPR006426">
    <property type="entry name" value="Asn_synth_AEB"/>
</dbReference>
<dbReference type="GO" id="GO:0004066">
    <property type="term" value="F:asparagine synthase (glutamine-hydrolyzing) activity"/>
    <property type="evidence" value="ECO:0007669"/>
    <property type="project" value="UniProtKB-EC"/>
</dbReference>
<dbReference type="InterPro" id="IPR017932">
    <property type="entry name" value="GATase_2_dom"/>
</dbReference>
<keyword evidence="6" id="KW-0061">Asparagine biosynthesis</keyword>
<evidence type="ECO:0000256" key="5">
    <source>
        <dbReference type="ARBA" id="ARBA00022840"/>
    </source>
</evidence>
<dbReference type="CDD" id="cd01991">
    <property type="entry name" value="Asn_synthase_B_C"/>
    <property type="match status" value="1"/>
</dbReference>
<evidence type="ECO:0000256" key="4">
    <source>
        <dbReference type="ARBA" id="ARBA00022741"/>
    </source>
</evidence>
<keyword evidence="5" id="KW-0067">ATP-binding</keyword>
<dbReference type="InterPro" id="IPR001962">
    <property type="entry name" value="Asn_synthase"/>
</dbReference>
<dbReference type="InterPro" id="IPR014729">
    <property type="entry name" value="Rossmann-like_a/b/a_fold"/>
</dbReference>
<dbReference type="InterPro" id="IPR051786">
    <property type="entry name" value="ASN_synthetase/amidase"/>
</dbReference>
<dbReference type="RefSeq" id="WP_204602811.1">
    <property type="nucleotide sequence ID" value="NZ_JBHSED010000013.1"/>
</dbReference>
<comment type="catalytic activity">
    <reaction evidence="8">
        <text>L-aspartate + L-glutamine + ATP + H2O = L-asparagine + L-glutamate + AMP + diphosphate + H(+)</text>
        <dbReference type="Rhea" id="RHEA:12228"/>
        <dbReference type="ChEBI" id="CHEBI:15377"/>
        <dbReference type="ChEBI" id="CHEBI:15378"/>
        <dbReference type="ChEBI" id="CHEBI:29985"/>
        <dbReference type="ChEBI" id="CHEBI:29991"/>
        <dbReference type="ChEBI" id="CHEBI:30616"/>
        <dbReference type="ChEBI" id="CHEBI:33019"/>
        <dbReference type="ChEBI" id="CHEBI:58048"/>
        <dbReference type="ChEBI" id="CHEBI:58359"/>
        <dbReference type="ChEBI" id="CHEBI:456215"/>
        <dbReference type="EC" id="6.3.5.4"/>
    </reaction>
</comment>
<dbReference type="EMBL" id="JBHSED010000013">
    <property type="protein sequence ID" value="MFC4303469.1"/>
    <property type="molecule type" value="Genomic_DNA"/>
</dbReference>
<gene>
    <name evidence="10" type="primary">asnB</name>
    <name evidence="10" type="ORF">ACFO1S_08390</name>
</gene>
<name>A0ABV8S7A8_9BACL</name>
<comment type="pathway">
    <text evidence="1">Amino-acid biosynthesis; L-asparagine biosynthesis; L-asparagine from L-aspartate (L-Gln route): step 1/1.</text>
</comment>
<evidence type="ECO:0000256" key="3">
    <source>
        <dbReference type="ARBA" id="ARBA00012737"/>
    </source>
</evidence>
<dbReference type="CDD" id="cd00712">
    <property type="entry name" value="AsnB"/>
    <property type="match status" value="1"/>
</dbReference>
<dbReference type="Pfam" id="PF13537">
    <property type="entry name" value="GATase_7"/>
    <property type="match status" value="1"/>
</dbReference>
<feature type="domain" description="Glutamine amidotransferase type-2" evidence="9">
    <location>
        <begin position="2"/>
        <end position="219"/>
    </location>
</feature>
<evidence type="ECO:0000256" key="1">
    <source>
        <dbReference type="ARBA" id="ARBA00005187"/>
    </source>
</evidence>
<dbReference type="PANTHER" id="PTHR43284">
    <property type="entry name" value="ASPARAGINE SYNTHETASE (GLUTAMINE-HYDROLYZING)"/>
    <property type="match status" value="1"/>
</dbReference>
<dbReference type="Gene3D" id="3.40.50.620">
    <property type="entry name" value="HUPs"/>
    <property type="match status" value="1"/>
</dbReference>
<reference evidence="11" key="1">
    <citation type="journal article" date="2019" name="Int. J. Syst. Evol. Microbiol.">
        <title>The Global Catalogue of Microorganisms (GCM) 10K type strain sequencing project: providing services to taxonomists for standard genome sequencing and annotation.</title>
        <authorList>
            <consortium name="The Broad Institute Genomics Platform"/>
            <consortium name="The Broad Institute Genome Sequencing Center for Infectious Disease"/>
            <person name="Wu L."/>
            <person name="Ma J."/>
        </authorList>
    </citation>
    <scope>NUCLEOTIDE SEQUENCE [LARGE SCALE GENOMIC DNA]</scope>
    <source>
        <strain evidence="11">CGMCC 4.1641</strain>
    </source>
</reference>
<dbReference type="Pfam" id="PF00733">
    <property type="entry name" value="Asn_synthase"/>
    <property type="match status" value="1"/>
</dbReference>